<name>W6JVS6_9MICO</name>
<keyword evidence="4 7" id="KW-1133">Transmembrane helix</keyword>
<feature type="transmembrane region" description="Helical" evidence="7">
    <location>
        <begin position="314"/>
        <end position="338"/>
    </location>
</feature>
<evidence type="ECO:0000256" key="6">
    <source>
        <dbReference type="SAM" id="MobiDB-lite"/>
    </source>
</evidence>
<feature type="transmembrane region" description="Helical" evidence="7">
    <location>
        <begin position="598"/>
        <end position="618"/>
    </location>
</feature>
<dbReference type="STRING" id="1193182.BN11_300008"/>
<feature type="transmembrane region" description="Helical" evidence="7">
    <location>
        <begin position="210"/>
        <end position="227"/>
    </location>
</feature>
<dbReference type="OrthoDB" id="7051771at2"/>
<feature type="transmembrane region" description="Helical" evidence="7">
    <location>
        <begin position="233"/>
        <end position="259"/>
    </location>
</feature>
<feature type="domain" description="Membrane transport protein MMPL" evidence="8">
    <location>
        <begin position="51"/>
        <end position="375"/>
    </location>
</feature>
<evidence type="ECO:0000256" key="7">
    <source>
        <dbReference type="SAM" id="Phobius"/>
    </source>
</evidence>
<dbReference type="InterPro" id="IPR004869">
    <property type="entry name" value="MMPL_dom"/>
</dbReference>
<evidence type="ECO:0000313" key="10">
    <source>
        <dbReference type="Proteomes" id="UP000035763"/>
    </source>
</evidence>
<dbReference type="GO" id="GO:0005886">
    <property type="term" value="C:plasma membrane"/>
    <property type="evidence" value="ECO:0007669"/>
    <property type="project" value="UniProtKB-SubCell"/>
</dbReference>
<dbReference type="InterPro" id="IPR050545">
    <property type="entry name" value="Mycobact_MmpL"/>
</dbReference>
<reference evidence="9 10" key="1">
    <citation type="journal article" date="2013" name="ISME J.">
        <title>A metabolic model for members of the genus Tetrasphaera involved in enhanced biological phosphorus removal.</title>
        <authorList>
            <person name="Kristiansen R."/>
            <person name="Nguyen H.T.T."/>
            <person name="Saunders A.M."/>
            <person name="Nielsen J.L."/>
            <person name="Wimmer R."/>
            <person name="Le V.Q."/>
            <person name="McIlroy S.J."/>
            <person name="Petrovski S."/>
            <person name="Seviour R.J."/>
            <person name="Calteau A."/>
            <person name="Nielsen K.L."/>
            <person name="Nielsen P.H."/>
        </authorList>
    </citation>
    <scope>NUCLEOTIDE SEQUENCE [LARGE SCALE GENOMIC DNA]</scope>
    <source>
        <strain evidence="9 10">Ben110</strain>
    </source>
</reference>
<gene>
    <name evidence="9" type="ORF">BN11_300008</name>
</gene>
<evidence type="ECO:0000313" key="9">
    <source>
        <dbReference type="EMBL" id="CCH73603.1"/>
    </source>
</evidence>
<feature type="transmembrane region" description="Helical" evidence="7">
    <location>
        <begin position="687"/>
        <end position="705"/>
    </location>
</feature>
<dbReference type="SUPFAM" id="SSF82866">
    <property type="entry name" value="Multidrug efflux transporter AcrB transmembrane domain"/>
    <property type="match status" value="2"/>
</dbReference>
<feature type="transmembrane region" description="Helical" evidence="7">
    <location>
        <begin position="186"/>
        <end position="203"/>
    </location>
</feature>
<dbReference type="Pfam" id="PF03176">
    <property type="entry name" value="MMPL"/>
    <property type="match status" value="2"/>
</dbReference>
<keyword evidence="10" id="KW-1185">Reference proteome</keyword>
<comment type="subcellular location">
    <subcellularLocation>
        <location evidence="1">Cell membrane</location>
        <topology evidence="1">Multi-pass membrane protein</topology>
    </subcellularLocation>
</comment>
<dbReference type="Gene3D" id="1.20.1640.10">
    <property type="entry name" value="Multidrug efflux transporter AcrB transmembrane domain"/>
    <property type="match status" value="2"/>
</dbReference>
<dbReference type="EMBL" id="CAJA01000224">
    <property type="protein sequence ID" value="CCH73603.1"/>
    <property type="molecule type" value="Genomic_DNA"/>
</dbReference>
<keyword evidence="5 7" id="KW-0472">Membrane</keyword>
<evidence type="ECO:0000259" key="8">
    <source>
        <dbReference type="Pfam" id="PF03176"/>
    </source>
</evidence>
<feature type="region of interest" description="Disordered" evidence="6">
    <location>
        <begin position="762"/>
        <end position="787"/>
    </location>
</feature>
<dbReference type="Proteomes" id="UP000035763">
    <property type="component" value="Unassembled WGS sequence"/>
</dbReference>
<evidence type="ECO:0000256" key="1">
    <source>
        <dbReference type="ARBA" id="ARBA00004651"/>
    </source>
</evidence>
<organism evidence="9 10">
    <name type="scientific">Nostocoides australiense Ben110</name>
    <dbReference type="NCBI Taxonomy" id="1193182"/>
    <lineage>
        <taxon>Bacteria</taxon>
        <taxon>Bacillati</taxon>
        <taxon>Actinomycetota</taxon>
        <taxon>Actinomycetes</taxon>
        <taxon>Micrococcales</taxon>
        <taxon>Intrasporangiaceae</taxon>
        <taxon>Nostocoides</taxon>
    </lineage>
</organism>
<feature type="transmembrane region" description="Helical" evidence="7">
    <location>
        <begin position="638"/>
        <end position="658"/>
    </location>
</feature>
<protein>
    <submittedName>
        <fullName evidence="9">Putative membrane protein mmpL11</fullName>
    </submittedName>
</protein>
<sequence length="787" mass="83000">MLTLAARWSCRRPWLVIAAWTALFLIALVGAARIGDVLTGSLGRPDPTSDSAQVARIADVVPGRSGQQLLVVIENTDSDAFREDQDTYVQRLGARLDAVPGVSSVVDAADALRGEPGFADPGGLRILSVSLSSSDSEEAMDMVEPVRAATSEIDRPAGTRVDVTGGPAVNHDIVATGEQDTRRAELLALPLTAVALVLAFGAFGAVLVPLLVGALSVVVALGALYFLHDTTGLFLNVFSQTIASMMGLAVGIDYSLIMVTRFRENLGARRDPALAAHGTVLTAGRTVVYSGLTVAISMAALLVPDSLLLRSLGITGILTVGTAVLLSVTLVPAILTLAGERINAPQWLSRPMLRRVDARVRFWERFARRVMRRPVLGALCLGVLLTVLALPMLAMQVGTPGAEVLPERAESRQGAESLQRAGMAGATSPLDVAVDTGREGGFYDPQAVIAVDELTREILQIDGVGAVVGPTTGPESIQTADYAAVYSTGEAARYSELGALANQTVATGGRHVVLVVFPDALPTTESTRALTEAIRAKAADLGGGPLSSVLVGGQAQEALELFDDAWSGFPVAIGVTLVASFLLLAAALRSLLLPLKAVLLNLTSVLASFGILVMVFQWGWLGEFFAPTTFGATTQLDFLVPILLFAVVFGLSMDYELFLMTRIQEFHHGGANTEDATARALGRTAPLITWAAAIMISVFAAFVLVPTPYMKQLGLPLAVSIAIDATLVRMVLVPAFMKLAGEWNWWMPSWLTRALPRLPDEHGGTEMPLGATPPIPPNGRHVDAGAP</sequence>
<evidence type="ECO:0000256" key="2">
    <source>
        <dbReference type="ARBA" id="ARBA00022475"/>
    </source>
</evidence>
<keyword evidence="2" id="KW-1003">Cell membrane</keyword>
<comment type="caution">
    <text evidence="9">The sequence shown here is derived from an EMBL/GenBank/DDBJ whole genome shotgun (WGS) entry which is preliminary data.</text>
</comment>
<feature type="transmembrane region" description="Helical" evidence="7">
    <location>
        <begin position="565"/>
        <end position="586"/>
    </location>
</feature>
<feature type="transmembrane region" description="Helical" evidence="7">
    <location>
        <begin position="280"/>
        <end position="302"/>
    </location>
</feature>
<keyword evidence="3 7" id="KW-0812">Transmembrane</keyword>
<evidence type="ECO:0000256" key="5">
    <source>
        <dbReference type="ARBA" id="ARBA00023136"/>
    </source>
</evidence>
<feature type="domain" description="Membrane transport protein MMPL" evidence="8">
    <location>
        <begin position="405"/>
        <end position="748"/>
    </location>
</feature>
<dbReference type="RefSeq" id="WP_048694403.1">
    <property type="nucleotide sequence ID" value="NZ_HG764815.1"/>
</dbReference>
<proteinExistence type="predicted"/>
<feature type="transmembrane region" description="Helical" evidence="7">
    <location>
        <begin position="375"/>
        <end position="394"/>
    </location>
</feature>
<dbReference type="PANTHER" id="PTHR33406:SF13">
    <property type="entry name" value="MEMBRANE PROTEIN YDFJ"/>
    <property type="match status" value="1"/>
</dbReference>
<dbReference type="AlphaFoldDB" id="W6JVS6"/>
<accession>W6JVS6</accession>
<evidence type="ECO:0000256" key="4">
    <source>
        <dbReference type="ARBA" id="ARBA00022989"/>
    </source>
</evidence>
<evidence type="ECO:0000256" key="3">
    <source>
        <dbReference type="ARBA" id="ARBA00022692"/>
    </source>
</evidence>
<dbReference type="PANTHER" id="PTHR33406">
    <property type="entry name" value="MEMBRANE PROTEIN MJ1562-RELATED"/>
    <property type="match status" value="1"/>
</dbReference>